<reference evidence="2 3" key="1">
    <citation type="submission" date="2023-08" db="EMBL/GenBank/DDBJ databases">
        <title>Black Yeasts Isolated from many extreme environments.</title>
        <authorList>
            <person name="Coleine C."/>
            <person name="Stajich J.E."/>
            <person name="Selbmann L."/>
        </authorList>
    </citation>
    <scope>NUCLEOTIDE SEQUENCE [LARGE SCALE GENOMIC DNA]</scope>
    <source>
        <strain evidence="2 3">CCFEE 5792</strain>
    </source>
</reference>
<feature type="transmembrane region" description="Helical" evidence="1">
    <location>
        <begin position="249"/>
        <end position="268"/>
    </location>
</feature>
<accession>A0AAV9N047</accession>
<proteinExistence type="predicted"/>
<dbReference type="GeneID" id="89976803"/>
<dbReference type="InterPro" id="IPR029675">
    <property type="entry name" value="PGAP4"/>
</dbReference>
<evidence type="ECO:0000313" key="3">
    <source>
        <dbReference type="Proteomes" id="UP001358417"/>
    </source>
</evidence>
<keyword evidence="1" id="KW-0472">Membrane</keyword>
<gene>
    <name evidence="2" type="ORF">LTR84_008640</name>
</gene>
<evidence type="ECO:0000313" key="2">
    <source>
        <dbReference type="EMBL" id="KAK5046183.1"/>
    </source>
</evidence>
<comment type="caution">
    <text evidence="2">The sequence shown here is derived from an EMBL/GenBank/DDBJ whole genome shotgun (WGS) entry which is preliminary data.</text>
</comment>
<organism evidence="2 3">
    <name type="scientific">Exophiala bonariae</name>
    <dbReference type="NCBI Taxonomy" id="1690606"/>
    <lineage>
        <taxon>Eukaryota</taxon>
        <taxon>Fungi</taxon>
        <taxon>Dikarya</taxon>
        <taxon>Ascomycota</taxon>
        <taxon>Pezizomycotina</taxon>
        <taxon>Eurotiomycetes</taxon>
        <taxon>Chaetothyriomycetidae</taxon>
        <taxon>Chaetothyriales</taxon>
        <taxon>Herpotrichiellaceae</taxon>
        <taxon>Exophiala</taxon>
    </lineage>
</organism>
<feature type="transmembrane region" description="Helical" evidence="1">
    <location>
        <begin position="12"/>
        <end position="31"/>
    </location>
</feature>
<dbReference type="PANTHER" id="PTHR31410">
    <property type="entry name" value="TRANSMEMBRANE PROTEIN 246"/>
    <property type="match status" value="1"/>
</dbReference>
<evidence type="ECO:0008006" key="4">
    <source>
        <dbReference type="Google" id="ProtNLM"/>
    </source>
</evidence>
<protein>
    <recommendedName>
        <fullName evidence="4">Integral membrane protein</fullName>
    </recommendedName>
</protein>
<evidence type="ECO:0000256" key="1">
    <source>
        <dbReference type="SAM" id="Phobius"/>
    </source>
</evidence>
<dbReference type="AlphaFoldDB" id="A0AAV9N047"/>
<dbReference type="CDD" id="cd22189">
    <property type="entry name" value="PGAP4-like_fungal"/>
    <property type="match status" value="1"/>
</dbReference>
<keyword evidence="1" id="KW-1133">Transmembrane helix</keyword>
<dbReference type="GO" id="GO:0016757">
    <property type="term" value="F:glycosyltransferase activity"/>
    <property type="evidence" value="ECO:0007669"/>
    <property type="project" value="InterPro"/>
</dbReference>
<name>A0AAV9N047_9EURO</name>
<feature type="transmembrane region" description="Helical" evidence="1">
    <location>
        <begin position="280"/>
        <end position="300"/>
    </location>
</feature>
<keyword evidence="3" id="KW-1185">Reference proteome</keyword>
<dbReference type="EMBL" id="JAVRRD010000032">
    <property type="protein sequence ID" value="KAK5046183.1"/>
    <property type="molecule type" value="Genomic_DNA"/>
</dbReference>
<dbReference type="RefSeq" id="XP_064701782.1">
    <property type="nucleotide sequence ID" value="XM_064852185.1"/>
</dbReference>
<dbReference type="GO" id="GO:0006506">
    <property type="term" value="P:GPI anchor biosynthetic process"/>
    <property type="evidence" value="ECO:0007669"/>
    <property type="project" value="InterPro"/>
</dbReference>
<dbReference type="GO" id="GO:0000139">
    <property type="term" value="C:Golgi membrane"/>
    <property type="evidence" value="ECO:0007669"/>
    <property type="project" value="InterPro"/>
</dbReference>
<sequence>MRTHELPGLRALLSYVLLVSGFLLYGQATFYRDPGSLFFDESRAFERQYSSYREREVRDYINDLDSTISTKSLRAGLNPSVCASFLSVKRNGEQPLPLAVASGIQGLSSCERKDLYFNVLLAHSNTSTHPSSRIPWLSDIVDNIHGYDVPLEQSIELERLEEQKDFSTKAVYDYIYAMEKCYDTNASWIVIFEDDIILADGWFVQTLQAVTDIQHHIASSNSDWLFLRLFNQERSIGWASSIPGENHEALISLLVAVPLLSALLFVRSRYLQFRRQLDNATLAIICFLAIPTFVVLFFQAGKASMLPPLPGVHKEPFGCCSQALVFPRDQFPRVRDYFSRKHRGQIDLMLDELAVRDSLDRYALYPVQVQHIGQNSVRGTEAREAQAIWSMAFEQQSPQVLSSAHKKMRIALYGDKCYTN</sequence>
<keyword evidence="1" id="KW-0812">Transmembrane</keyword>
<dbReference type="PANTHER" id="PTHR31410:SF1">
    <property type="entry name" value="POST-GPI ATTACHMENT TO PROTEINS FACTOR 4"/>
    <property type="match status" value="1"/>
</dbReference>
<dbReference type="Proteomes" id="UP001358417">
    <property type="component" value="Unassembled WGS sequence"/>
</dbReference>